<feature type="domain" description="HTH araC/xylS-type" evidence="1">
    <location>
        <begin position="36"/>
        <end position="126"/>
    </location>
</feature>
<dbReference type="SMART" id="SM00342">
    <property type="entry name" value="HTH_ARAC"/>
    <property type="match status" value="1"/>
</dbReference>
<keyword evidence="3" id="KW-1185">Reference proteome</keyword>
<dbReference type="OrthoDB" id="5125724at2"/>
<sequence length="155" mass="17942">MAVTRKKILLVDSRVRRRAPLRSRRSRRRHDLLAIATAALVNERYLDRRFTIAGLARELRVSTVMLRLRFRRFYSLPLEEHLASRRLERAGTLMARTPHRPGALEDIARSAGYRSTADLDRDFVRYRRTPALAAWFRTSVTREGPLAATADEGRS</sequence>
<dbReference type="AlphaFoldDB" id="A0A1X7N6D7"/>
<dbReference type="STRING" id="1891671.SAMN06295885_0819"/>
<evidence type="ECO:0000259" key="1">
    <source>
        <dbReference type="PROSITE" id="PS01124"/>
    </source>
</evidence>
<name>A0A1X7N6D7_9MICO</name>
<dbReference type="GO" id="GO:0003700">
    <property type="term" value="F:DNA-binding transcription factor activity"/>
    <property type="evidence" value="ECO:0007669"/>
    <property type="project" value="InterPro"/>
</dbReference>
<reference evidence="3" key="1">
    <citation type="submission" date="2017-04" db="EMBL/GenBank/DDBJ databases">
        <authorList>
            <person name="Varghese N."/>
            <person name="Submissions S."/>
        </authorList>
    </citation>
    <scope>NUCLEOTIDE SEQUENCE [LARGE SCALE GENOMIC DNA]</scope>
    <source>
        <strain evidence="3">VKM Ac-2121</strain>
    </source>
</reference>
<organism evidence="2 3">
    <name type="scientific">Rathayibacter oskolensis</name>
    <dbReference type="NCBI Taxonomy" id="1891671"/>
    <lineage>
        <taxon>Bacteria</taxon>
        <taxon>Bacillati</taxon>
        <taxon>Actinomycetota</taxon>
        <taxon>Actinomycetes</taxon>
        <taxon>Micrococcales</taxon>
        <taxon>Microbacteriaceae</taxon>
        <taxon>Rathayibacter</taxon>
    </lineage>
</organism>
<dbReference type="GO" id="GO:0043565">
    <property type="term" value="F:sequence-specific DNA binding"/>
    <property type="evidence" value="ECO:0007669"/>
    <property type="project" value="InterPro"/>
</dbReference>
<proteinExistence type="predicted"/>
<dbReference type="InterPro" id="IPR018060">
    <property type="entry name" value="HTH_AraC"/>
</dbReference>
<evidence type="ECO:0000313" key="3">
    <source>
        <dbReference type="Proteomes" id="UP000193711"/>
    </source>
</evidence>
<dbReference type="Proteomes" id="UP000193711">
    <property type="component" value="Unassembled WGS sequence"/>
</dbReference>
<dbReference type="EMBL" id="FXBM01000001">
    <property type="protein sequence ID" value="SMH33050.1"/>
    <property type="molecule type" value="Genomic_DNA"/>
</dbReference>
<evidence type="ECO:0000313" key="2">
    <source>
        <dbReference type="EMBL" id="SMH33050.1"/>
    </source>
</evidence>
<gene>
    <name evidence="2" type="ORF">SAMN06295885_0819</name>
</gene>
<dbReference type="Gene3D" id="1.10.10.60">
    <property type="entry name" value="Homeodomain-like"/>
    <property type="match status" value="1"/>
</dbReference>
<dbReference type="RefSeq" id="WP_085475290.1">
    <property type="nucleotide sequence ID" value="NZ_FXBM01000001.1"/>
</dbReference>
<accession>A0A1X7N6D7</accession>
<dbReference type="PROSITE" id="PS01124">
    <property type="entry name" value="HTH_ARAC_FAMILY_2"/>
    <property type="match status" value="1"/>
</dbReference>
<protein>
    <recommendedName>
        <fullName evidence="1">HTH araC/xylS-type domain-containing protein</fullName>
    </recommendedName>
</protein>